<comment type="caution">
    <text evidence="1">The sequence shown here is derived from an EMBL/GenBank/DDBJ whole genome shotgun (WGS) entry which is preliminary data.</text>
</comment>
<sequence>MLCLSETELKTDIWARWAKRRCHRRQISVNTSLISRARGVVPLFYAEERADLPSDPSSLLHPTFLRRRKELAVDEVSAPSRRSRSRPEMPNLPGNAVKIVQVVNQIYRGKKQVLVG</sequence>
<accession>A0A4Y2GG69</accession>
<gene>
    <name evidence="1" type="ORF">AVEN_265630_1</name>
</gene>
<dbReference type="EMBL" id="BGPR01001367">
    <property type="protein sequence ID" value="GBM52157.1"/>
    <property type="molecule type" value="Genomic_DNA"/>
</dbReference>
<evidence type="ECO:0000313" key="2">
    <source>
        <dbReference type="Proteomes" id="UP000499080"/>
    </source>
</evidence>
<evidence type="ECO:0000313" key="1">
    <source>
        <dbReference type="EMBL" id="GBM52157.1"/>
    </source>
</evidence>
<dbReference type="Proteomes" id="UP000499080">
    <property type="component" value="Unassembled WGS sequence"/>
</dbReference>
<organism evidence="1 2">
    <name type="scientific">Araneus ventricosus</name>
    <name type="common">Orbweaver spider</name>
    <name type="synonym">Epeira ventricosa</name>
    <dbReference type="NCBI Taxonomy" id="182803"/>
    <lineage>
        <taxon>Eukaryota</taxon>
        <taxon>Metazoa</taxon>
        <taxon>Ecdysozoa</taxon>
        <taxon>Arthropoda</taxon>
        <taxon>Chelicerata</taxon>
        <taxon>Arachnida</taxon>
        <taxon>Araneae</taxon>
        <taxon>Araneomorphae</taxon>
        <taxon>Entelegynae</taxon>
        <taxon>Araneoidea</taxon>
        <taxon>Araneidae</taxon>
        <taxon>Araneus</taxon>
    </lineage>
</organism>
<name>A0A4Y2GG69_ARAVE</name>
<protein>
    <submittedName>
        <fullName evidence="1">Uncharacterized protein</fullName>
    </submittedName>
</protein>
<reference evidence="1 2" key="1">
    <citation type="journal article" date="2019" name="Sci. Rep.">
        <title>Orb-weaving spider Araneus ventricosus genome elucidates the spidroin gene catalogue.</title>
        <authorList>
            <person name="Kono N."/>
            <person name="Nakamura H."/>
            <person name="Ohtoshi R."/>
            <person name="Moran D.A.P."/>
            <person name="Shinohara A."/>
            <person name="Yoshida Y."/>
            <person name="Fujiwara M."/>
            <person name="Mori M."/>
            <person name="Tomita M."/>
            <person name="Arakawa K."/>
        </authorList>
    </citation>
    <scope>NUCLEOTIDE SEQUENCE [LARGE SCALE GENOMIC DNA]</scope>
</reference>
<proteinExistence type="predicted"/>
<dbReference type="AlphaFoldDB" id="A0A4Y2GG69"/>
<keyword evidence="2" id="KW-1185">Reference proteome</keyword>